<dbReference type="EMBL" id="DXAZ01000028">
    <property type="protein sequence ID" value="HIZ70510.1"/>
    <property type="molecule type" value="Genomic_DNA"/>
</dbReference>
<protein>
    <submittedName>
        <fullName evidence="1">Uncharacterized protein</fullName>
    </submittedName>
</protein>
<evidence type="ECO:0000313" key="2">
    <source>
        <dbReference type="Proteomes" id="UP000824106"/>
    </source>
</evidence>
<reference evidence="1" key="1">
    <citation type="journal article" date="2021" name="PeerJ">
        <title>Extensive microbial diversity within the chicken gut microbiome revealed by metagenomics and culture.</title>
        <authorList>
            <person name="Gilroy R."/>
            <person name="Ravi A."/>
            <person name="Getino M."/>
            <person name="Pursley I."/>
            <person name="Horton D.L."/>
            <person name="Alikhan N.F."/>
            <person name="Baker D."/>
            <person name="Gharbi K."/>
            <person name="Hall N."/>
            <person name="Watson M."/>
            <person name="Adriaenssens E.M."/>
            <person name="Foster-Nyarko E."/>
            <person name="Jarju S."/>
            <person name="Secka A."/>
            <person name="Antonio M."/>
            <person name="Oren A."/>
            <person name="Chaudhuri R.R."/>
            <person name="La Ragione R."/>
            <person name="Hildebrand F."/>
            <person name="Pallen M.J."/>
        </authorList>
    </citation>
    <scope>NUCLEOTIDE SEQUENCE</scope>
    <source>
        <strain evidence="1">CHK169-4300</strain>
    </source>
</reference>
<organism evidence="1 2">
    <name type="scientific">Candidatus Atopostipes pullistercoris</name>
    <dbReference type="NCBI Taxonomy" id="2838467"/>
    <lineage>
        <taxon>Bacteria</taxon>
        <taxon>Bacillati</taxon>
        <taxon>Bacillota</taxon>
        <taxon>Bacilli</taxon>
        <taxon>Lactobacillales</taxon>
        <taxon>Carnobacteriaceae</taxon>
        <taxon>Atopostipes</taxon>
    </lineage>
</organism>
<accession>A0A9D2G1Q7</accession>
<evidence type="ECO:0000313" key="1">
    <source>
        <dbReference type="EMBL" id="HIZ70510.1"/>
    </source>
</evidence>
<name>A0A9D2G1Q7_9LACT</name>
<reference evidence="1" key="2">
    <citation type="submission" date="2021-04" db="EMBL/GenBank/DDBJ databases">
        <authorList>
            <person name="Gilroy R."/>
        </authorList>
    </citation>
    <scope>NUCLEOTIDE SEQUENCE</scope>
    <source>
        <strain evidence="1">CHK169-4300</strain>
    </source>
</reference>
<dbReference type="AlphaFoldDB" id="A0A9D2G1Q7"/>
<sequence>MVNSNYSTDHLDSRKLMEEQLINELKRGLPPSVKLVAYNYSHAGTSLYALLQRKQNRKTPEWLTLRLTDHPLWLEETQQVFIEFGNPANLSHLEKKVVALFKDPKTERYFYKMSSLEIAVLQFLDACQKQGMVWAIRLPEEIFAARKQLPLNLEVDFMQADLFLGNRNNLNALLLPVEAKDFQTELARLFGRNLLFSQFARGRLLRLLPTNQWIQPIIETRTAKEASWEDQIVSEYGQELLAVYKKGRRLSLDID</sequence>
<gene>
    <name evidence="1" type="ORF">H9808_01920</name>
</gene>
<comment type="caution">
    <text evidence="1">The sequence shown here is derived from an EMBL/GenBank/DDBJ whole genome shotgun (WGS) entry which is preliminary data.</text>
</comment>
<proteinExistence type="predicted"/>
<dbReference type="Proteomes" id="UP000824106">
    <property type="component" value="Unassembled WGS sequence"/>
</dbReference>